<dbReference type="GO" id="GO:0032259">
    <property type="term" value="P:methylation"/>
    <property type="evidence" value="ECO:0007669"/>
    <property type="project" value="UniProtKB-KW"/>
</dbReference>
<dbReference type="InterPro" id="IPR029063">
    <property type="entry name" value="SAM-dependent_MTases_sf"/>
</dbReference>
<dbReference type="PANTHER" id="PTHR43861:SF5">
    <property type="entry name" value="BLL5978 PROTEIN"/>
    <property type="match status" value="1"/>
</dbReference>
<sequence>MLNNIDTNNTTTIASGDYSNSLNMFVYEEVPEDSLCLDVGCWTGNLGRLLKEKKRCVVDGIEVNRQVSEQALRKGYRNVFIVNLNNDSFELDNTDGRYDVIIFADVLEHLVNPVGVLTNLMRYLKPDGIVIVSLPNVAFILNRLLLLMGKWDYKDFGTLDKTHLKFYTVKSGAHMVESAGLELVKVLPYNQFGILTRLNYLNKLLPTLFSYQFLVVAKNENGK</sequence>
<name>A0A0G0WZ48_UNCKA</name>
<organism evidence="1 2">
    <name type="scientific">candidate division WWE3 bacterium GW2011_GWB1_41_6</name>
    <dbReference type="NCBI Taxonomy" id="1619112"/>
    <lineage>
        <taxon>Bacteria</taxon>
        <taxon>Katanobacteria</taxon>
    </lineage>
</organism>
<dbReference type="CDD" id="cd02440">
    <property type="entry name" value="AdoMet_MTases"/>
    <property type="match status" value="1"/>
</dbReference>
<dbReference type="EMBL" id="LCBS01000002">
    <property type="protein sequence ID" value="KKS17427.1"/>
    <property type="molecule type" value="Genomic_DNA"/>
</dbReference>
<dbReference type="Proteomes" id="UP000034163">
    <property type="component" value="Unassembled WGS sequence"/>
</dbReference>
<reference evidence="1 2" key="1">
    <citation type="journal article" date="2015" name="Nature">
        <title>rRNA introns, odd ribosomes, and small enigmatic genomes across a large radiation of phyla.</title>
        <authorList>
            <person name="Brown C.T."/>
            <person name="Hug L.A."/>
            <person name="Thomas B.C."/>
            <person name="Sharon I."/>
            <person name="Castelle C.J."/>
            <person name="Singh A."/>
            <person name="Wilkins M.J."/>
            <person name="Williams K.H."/>
            <person name="Banfield J.F."/>
        </authorList>
    </citation>
    <scope>NUCLEOTIDE SEQUENCE [LARGE SCALE GENOMIC DNA]</scope>
</reference>
<accession>A0A0G0WZ48</accession>
<gene>
    <name evidence="1" type="ORF">UU72_C0002G0010</name>
</gene>
<dbReference type="SUPFAM" id="SSF53335">
    <property type="entry name" value="S-adenosyl-L-methionine-dependent methyltransferases"/>
    <property type="match status" value="1"/>
</dbReference>
<dbReference type="GO" id="GO:0008168">
    <property type="term" value="F:methyltransferase activity"/>
    <property type="evidence" value="ECO:0007669"/>
    <property type="project" value="UniProtKB-KW"/>
</dbReference>
<keyword evidence="1" id="KW-0489">Methyltransferase</keyword>
<dbReference type="PANTHER" id="PTHR43861">
    <property type="entry name" value="TRANS-ACONITATE 2-METHYLTRANSFERASE-RELATED"/>
    <property type="match status" value="1"/>
</dbReference>
<dbReference type="AlphaFoldDB" id="A0A0G0WZ48"/>
<evidence type="ECO:0000313" key="2">
    <source>
        <dbReference type="Proteomes" id="UP000034163"/>
    </source>
</evidence>
<evidence type="ECO:0000313" key="1">
    <source>
        <dbReference type="EMBL" id="KKS17427.1"/>
    </source>
</evidence>
<keyword evidence="1" id="KW-0808">Transferase</keyword>
<dbReference type="Pfam" id="PF13489">
    <property type="entry name" value="Methyltransf_23"/>
    <property type="match status" value="1"/>
</dbReference>
<dbReference type="Gene3D" id="3.40.50.150">
    <property type="entry name" value="Vaccinia Virus protein VP39"/>
    <property type="match status" value="1"/>
</dbReference>
<proteinExistence type="predicted"/>
<comment type="caution">
    <text evidence="1">The sequence shown here is derived from an EMBL/GenBank/DDBJ whole genome shotgun (WGS) entry which is preliminary data.</text>
</comment>
<protein>
    <submittedName>
        <fullName evidence="1">Methyltransferase type 11</fullName>
    </submittedName>
</protein>